<evidence type="ECO:0000256" key="2">
    <source>
        <dbReference type="ARBA" id="ARBA00023002"/>
    </source>
</evidence>
<dbReference type="GO" id="GO:0047115">
    <property type="term" value="F:trans-1,2-dihydrobenzene-1,2-diol dehydrogenase activity"/>
    <property type="evidence" value="ECO:0007669"/>
    <property type="project" value="UniProtKB-EC"/>
</dbReference>
<gene>
    <name evidence="14" type="ORF">GRJ2_002678000</name>
</gene>
<dbReference type="EC" id="1.1.1.179" evidence="4"/>
<reference evidence="14 15" key="1">
    <citation type="submission" date="2024-06" db="EMBL/GenBank/DDBJ databases">
        <title>The draft genome of Grus japonensis, version 3.</title>
        <authorList>
            <person name="Nabeshima K."/>
            <person name="Suzuki S."/>
            <person name="Onuma M."/>
        </authorList>
    </citation>
    <scope>NUCLEOTIDE SEQUENCE [LARGE SCALE GENOMIC DNA]</scope>
    <source>
        <strain evidence="14 15">451A</strain>
    </source>
</reference>
<protein>
    <recommendedName>
        <fullName evidence="5">Trans-1,2-dihydrobenzene-1,2-diol dehydrogenase</fullName>
        <ecNumber evidence="4">1.1.1.179</ecNumber>
        <ecNumber evidence="3">1.3.1.20</ecNumber>
    </recommendedName>
    <alternativeName>
        <fullName evidence="8">D-xylose 1-dehydrogenase</fullName>
    </alternativeName>
    <alternativeName>
        <fullName evidence="7">D-xylose-NADP dehydrogenase</fullName>
    </alternativeName>
    <alternativeName>
        <fullName evidence="6">Dimeric dihydrodiol dehydrogenase</fullName>
    </alternativeName>
</protein>
<evidence type="ECO:0000256" key="6">
    <source>
        <dbReference type="ARBA" id="ARBA00042926"/>
    </source>
</evidence>
<comment type="catalytic activity">
    <reaction evidence="10">
        <text>D-xylose + NADP(+) = D-xylono-1,5-lactone + NADPH + H(+)</text>
        <dbReference type="Rhea" id="RHEA:22000"/>
        <dbReference type="ChEBI" id="CHEBI:15378"/>
        <dbReference type="ChEBI" id="CHEBI:15867"/>
        <dbReference type="ChEBI" id="CHEBI:53455"/>
        <dbReference type="ChEBI" id="CHEBI:57783"/>
        <dbReference type="ChEBI" id="CHEBI:58349"/>
        <dbReference type="EC" id="1.1.1.179"/>
    </reaction>
</comment>
<feature type="region of interest" description="Disordered" evidence="11">
    <location>
        <begin position="1"/>
        <end position="39"/>
    </location>
</feature>
<dbReference type="InterPro" id="IPR036291">
    <property type="entry name" value="NAD(P)-bd_dom_sf"/>
</dbReference>
<evidence type="ECO:0000256" key="5">
    <source>
        <dbReference type="ARBA" id="ARBA00040603"/>
    </source>
</evidence>
<dbReference type="PANTHER" id="PTHR22604:SF105">
    <property type="entry name" value="TRANS-1,2-DIHYDROBENZENE-1,2-DIOL DEHYDROGENASE"/>
    <property type="match status" value="1"/>
</dbReference>
<evidence type="ECO:0000259" key="12">
    <source>
        <dbReference type="Pfam" id="PF01408"/>
    </source>
</evidence>
<evidence type="ECO:0000256" key="10">
    <source>
        <dbReference type="ARBA" id="ARBA00049233"/>
    </source>
</evidence>
<feature type="domain" description="Gfo/Idh/MocA-like oxidoreductase N-terminal" evidence="12">
    <location>
        <begin position="41"/>
        <end position="161"/>
    </location>
</feature>
<dbReference type="Gene3D" id="3.30.360.10">
    <property type="entry name" value="Dihydrodipicolinate Reductase, domain 2"/>
    <property type="match status" value="1"/>
</dbReference>
<dbReference type="AlphaFoldDB" id="A0ABC9XWJ0"/>
<evidence type="ECO:0000256" key="4">
    <source>
        <dbReference type="ARBA" id="ARBA00038984"/>
    </source>
</evidence>
<evidence type="ECO:0000256" key="8">
    <source>
        <dbReference type="ARBA" id="ARBA00043025"/>
    </source>
</evidence>
<evidence type="ECO:0000256" key="9">
    <source>
        <dbReference type="ARBA" id="ARBA00047423"/>
    </source>
</evidence>
<evidence type="ECO:0000259" key="13">
    <source>
        <dbReference type="Pfam" id="PF22725"/>
    </source>
</evidence>
<evidence type="ECO:0000256" key="3">
    <source>
        <dbReference type="ARBA" id="ARBA00038853"/>
    </source>
</evidence>
<proteinExistence type="inferred from homology"/>
<dbReference type="InterPro" id="IPR000683">
    <property type="entry name" value="Gfo/Idh/MocA-like_OxRdtase_N"/>
</dbReference>
<dbReference type="GO" id="GO:0047837">
    <property type="term" value="F:D-xylose 1-dehydrogenase (NADP+) activity"/>
    <property type="evidence" value="ECO:0007669"/>
    <property type="project" value="UniProtKB-EC"/>
</dbReference>
<keyword evidence="2" id="KW-0560">Oxidoreductase</keyword>
<dbReference type="Pfam" id="PF22725">
    <property type="entry name" value="GFO_IDH_MocA_C3"/>
    <property type="match status" value="1"/>
</dbReference>
<comment type="similarity">
    <text evidence="1">Belongs to the Gfo/Idh/MocA family.</text>
</comment>
<evidence type="ECO:0000256" key="11">
    <source>
        <dbReference type="SAM" id="MobiDB-lite"/>
    </source>
</evidence>
<dbReference type="InterPro" id="IPR050984">
    <property type="entry name" value="Gfo/Idh/MocA_domain"/>
</dbReference>
<comment type="caution">
    <text evidence="14">The sequence shown here is derived from an EMBL/GenBank/DDBJ whole genome shotgun (WGS) entry which is preliminary data.</text>
</comment>
<dbReference type="SUPFAM" id="SSF55347">
    <property type="entry name" value="Glyceraldehyde-3-phosphate dehydrogenase-like, C-terminal domain"/>
    <property type="match status" value="1"/>
</dbReference>
<name>A0ABC9XWJ0_GRUJA</name>
<organism evidence="14 15">
    <name type="scientific">Grus japonensis</name>
    <name type="common">Japanese crane</name>
    <name type="synonym">Red-crowned crane</name>
    <dbReference type="NCBI Taxonomy" id="30415"/>
    <lineage>
        <taxon>Eukaryota</taxon>
        <taxon>Metazoa</taxon>
        <taxon>Chordata</taxon>
        <taxon>Craniata</taxon>
        <taxon>Vertebrata</taxon>
        <taxon>Euteleostomi</taxon>
        <taxon>Archelosauria</taxon>
        <taxon>Archosauria</taxon>
        <taxon>Dinosauria</taxon>
        <taxon>Saurischia</taxon>
        <taxon>Theropoda</taxon>
        <taxon>Coelurosauria</taxon>
        <taxon>Aves</taxon>
        <taxon>Neognathae</taxon>
        <taxon>Neoaves</taxon>
        <taxon>Gruiformes</taxon>
        <taxon>Gruidae</taxon>
        <taxon>Grus</taxon>
    </lineage>
</organism>
<keyword evidence="15" id="KW-1185">Reference proteome</keyword>
<dbReference type="SUPFAM" id="SSF51735">
    <property type="entry name" value="NAD(P)-binding Rossmann-fold domains"/>
    <property type="match status" value="1"/>
</dbReference>
<dbReference type="Proteomes" id="UP001623348">
    <property type="component" value="Unassembled WGS sequence"/>
</dbReference>
<feature type="region of interest" description="Disordered" evidence="11">
    <location>
        <begin position="362"/>
        <end position="387"/>
    </location>
</feature>
<feature type="domain" description="GFO/IDH/MocA-like oxidoreductase" evidence="13">
    <location>
        <begin position="171"/>
        <end position="285"/>
    </location>
</feature>
<dbReference type="EC" id="1.3.1.20" evidence="3"/>
<dbReference type="PANTHER" id="PTHR22604">
    <property type="entry name" value="OXIDOREDUCTASES"/>
    <property type="match status" value="1"/>
</dbReference>
<dbReference type="EMBL" id="BAAFJT010000036">
    <property type="protein sequence ID" value="GAB0202124.1"/>
    <property type="molecule type" value="Genomic_DNA"/>
</dbReference>
<evidence type="ECO:0000313" key="14">
    <source>
        <dbReference type="EMBL" id="GAB0202124.1"/>
    </source>
</evidence>
<sequence>MEPPPMEPPRCRDAAATPRDAAPTRDSDPGPPCDTDPGPTRWGICSAGHISHDFVVALKTLPPTEHVVVAVAARELARAQAFARRHGVPRAYGSYRELAEDPDVAVVYVGTVNTRHLPAGRLFLAAGKAVLMEKPMAVGAHQVRELVAAARDRGVFLMEGFWTRFFPAWGRLQALAAGGALGEPRVLRGALAFPLGGVERVREPGLAGGALLDLGGYGLQMATALLGGGGPPRSLRAHGCLHPSGVDETVTMTLEYEGNRQAVLTCSMAAELPGGAALGGTHGWAEFPSHMNCPTELVVGGRRELFPLPPPSQPLNFPHGTGLRYEAQHVRECLLQGLTESPVMSLAESELIARLLDEARQQVGAAGPEGSSAGGPGPTEQALGPTA</sequence>
<evidence type="ECO:0000313" key="15">
    <source>
        <dbReference type="Proteomes" id="UP001623348"/>
    </source>
</evidence>
<accession>A0ABC9XWJ0</accession>
<comment type="catalytic activity">
    <reaction evidence="9">
        <text>(1R,2R)-1,2-dihydrobenzene-1,2-diol + NADP(+) = catechol + NADPH + H(+)</text>
        <dbReference type="Rhea" id="RHEA:16729"/>
        <dbReference type="ChEBI" id="CHEBI:10702"/>
        <dbReference type="ChEBI" id="CHEBI:15378"/>
        <dbReference type="ChEBI" id="CHEBI:18135"/>
        <dbReference type="ChEBI" id="CHEBI:57783"/>
        <dbReference type="ChEBI" id="CHEBI:58349"/>
        <dbReference type="EC" id="1.3.1.20"/>
    </reaction>
</comment>
<dbReference type="InterPro" id="IPR055170">
    <property type="entry name" value="GFO_IDH_MocA-like_dom"/>
</dbReference>
<dbReference type="Pfam" id="PF01408">
    <property type="entry name" value="GFO_IDH_MocA"/>
    <property type="match status" value="1"/>
</dbReference>
<dbReference type="Gene3D" id="3.40.50.720">
    <property type="entry name" value="NAD(P)-binding Rossmann-like Domain"/>
    <property type="match status" value="1"/>
</dbReference>
<evidence type="ECO:0000256" key="7">
    <source>
        <dbReference type="ARBA" id="ARBA00042988"/>
    </source>
</evidence>
<evidence type="ECO:0000256" key="1">
    <source>
        <dbReference type="ARBA" id="ARBA00010928"/>
    </source>
</evidence>